<dbReference type="EMBL" id="PFBI01000006">
    <property type="protein sequence ID" value="PIR84642.1"/>
    <property type="molecule type" value="Genomic_DNA"/>
</dbReference>
<dbReference type="PANTHER" id="PTHR33398">
    <property type="entry name" value="30S RIBOSOMAL PROTEIN S20"/>
    <property type="match status" value="1"/>
</dbReference>
<keyword evidence="5 7" id="KW-0687">Ribonucleoprotein</keyword>
<dbReference type="PANTHER" id="PTHR33398:SF1">
    <property type="entry name" value="SMALL RIBOSOMAL SUBUNIT PROTEIN BS20C"/>
    <property type="match status" value="1"/>
</dbReference>
<evidence type="ECO:0000256" key="1">
    <source>
        <dbReference type="ARBA" id="ARBA00007634"/>
    </source>
</evidence>
<keyword evidence="2 7" id="KW-0699">rRNA-binding</keyword>
<evidence type="ECO:0000256" key="6">
    <source>
        <dbReference type="ARBA" id="ARBA00035136"/>
    </source>
</evidence>
<evidence type="ECO:0000256" key="5">
    <source>
        <dbReference type="ARBA" id="ARBA00023274"/>
    </source>
</evidence>
<keyword evidence="4 7" id="KW-0689">Ribosomal protein</keyword>
<dbReference type="Proteomes" id="UP000229344">
    <property type="component" value="Unassembled WGS sequence"/>
</dbReference>
<dbReference type="SUPFAM" id="SSF46992">
    <property type="entry name" value="Ribosomal protein S20"/>
    <property type="match status" value="1"/>
</dbReference>
<dbReference type="Pfam" id="PF01649">
    <property type="entry name" value="Ribosomal_S20p"/>
    <property type="match status" value="1"/>
</dbReference>
<evidence type="ECO:0000256" key="3">
    <source>
        <dbReference type="ARBA" id="ARBA00022884"/>
    </source>
</evidence>
<evidence type="ECO:0000313" key="8">
    <source>
        <dbReference type="EMBL" id="PIR84642.1"/>
    </source>
</evidence>
<evidence type="ECO:0000256" key="2">
    <source>
        <dbReference type="ARBA" id="ARBA00022730"/>
    </source>
</evidence>
<dbReference type="GO" id="GO:0006412">
    <property type="term" value="P:translation"/>
    <property type="evidence" value="ECO:0007669"/>
    <property type="project" value="UniProtKB-UniRule"/>
</dbReference>
<evidence type="ECO:0000256" key="7">
    <source>
        <dbReference type="HAMAP-Rule" id="MF_00500"/>
    </source>
</evidence>
<evidence type="ECO:0000256" key="4">
    <source>
        <dbReference type="ARBA" id="ARBA00022980"/>
    </source>
</evidence>
<gene>
    <name evidence="7 8" type="primary">rpsT</name>
    <name evidence="8" type="ORF">COU16_03660</name>
</gene>
<reference evidence="9" key="1">
    <citation type="submission" date="2017-09" db="EMBL/GenBank/DDBJ databases">
        <title>Depth-based differentiation of microbial function through sediment-hosted aquifers and enrichment of novel symbionts in the deep terrestrial subsurface.</title>
        <authorList>
            <person name="Probst A.J."/>
            <person name="Ladd B."/>
            <person name="Jarett J.K."/>
            <person name="Geller-Mcgrath D.E."/>
            <person name="Sieber C.M.K."/>
            <person name="Emerson J.B."/>
            <person name="Anantharaman K."/>
            <person name="Thomas B.C."/>
            <person name="Malmstrom R."/>
            <person name="Stieglmeier M."/>
            <person name="Klingl A."/>
            <person name="Woyke T."/>
            <person name="Ryan C.M."/>
            <person name="Banfield J.F."/>
        </authorList>
    </citation>
    <scope>NUCLEOTIDE SEQUENCE [LARGE SCALE GENOMIC DNA]</scope>
</reference>
<dbReference type="HAMAP" id="MF_00500">
    <property type="entry name" value="Ribosomal_bS20"/>
    <property type="match status" value="1"/>
</dbReference>
<protein>
    <recommendedName>
        <fullName evidence="6 7">Small ribosomal subunit protein bS20</fullName>
    </recommendedName>
</protein>
<accession>A0A2H0UE15</accession>
<name>A0A2H0UE15_9BACT</name>
<dbReference type="AlphaFoldDB" id="A0A2H0UE15"/>
<comment type="similarity">
    <text evidence="1 7">Belongs to the bacterial ribosomal protein bS20 family.</text>
</comment>
<dbReference type="GO" id="GO:0003735">
    <property type="term" value="F:structural constituent of ribosome"/>
    <property type="evidence" value="ECO:0007669"/>
    <property type="project" value="InterPro"/>
</dbReference>
<keyword evidence="3 7" id="KW-0694">RNA-binding</keyword>
<dbReference type="NCBIfam" id="TIGR00029">
    <property type="entry name" value="S20"/>
    <property type="match status" value="1"/>
</dbReference>
<comment type="function">
    <text evidence="7">Binds directly to 16S ribosomal RNA.</text>
</comment>
<organism evidence="8 9">
    <name type="scientific">Candidatus Kaiserbacteria bacterium CG10_big_fil_rev_8_21_14_0_10_47_16</name>
    <dbReference type="NCBI Taxonomy" id="1974608"/>
    <lineage>
        <taxon>Bacteria</taxon>
        <taxon>Candidatus Kaiseribacteriota</taxon>
    </lineage>
</organism>
<dbReference type="InterPro" id="IPR036510">
    <property type="entry name" value="Ribosomal_bS20_sf"/>
</dbReference>
<dbReference type="GO" id="GO:0070181">
    <property type="term" value="F:small ribosomal subunit rRNA binding"/>
    <property type="evidence" value="ECO:0007669"/>
    <property type="project" value="TreeGrafter"/>
</dbReference>
<dbReference type="Gene3D" id="1.20.58.110">
    <property type="entry name" value="Ribosomal protein S20"/>
    <property type="match status" value="1"/>
</dbReference>
<dbReference type="GO" id="GO:0015935">
    <property type="term" value="C:small ribosomal subunit"/>
    <property type="evidence" value="ECO:0007669"/>
    <property type="project" value="TreeGrafter"/>
</dbReference>
<dbReference type="InterPro" id="IPR002583">
    <property type="entry name" value="Ribosomal_bS20"/>
</dbReference>
<proteinExistence type="inferred from homology"/>
<sequence>MAITKGAQKAHRSSLKKRVFNTRRKNAMNDVVKKIRKAALGGEAKEAQSMLPAAYKAIDKAAKGGLIKPNTAARKKSRLVAAIKRAK</sequence>
<evidence type="ECO:0000313" key="9">
    <source>
        <dbReference type="Proteomes" id="UP000229344"/>
    </source>
</evidence>
<comment type="caution">
    <text evidence="8">The sequence shown here is derived from an EMBL/GenBank/DDBJ whole genome shotgun (WGS) entry which is preliminary data.</text>
</comment>